<keyword evidence="3" id="KW-1185">Reference proteome</keyword>
<dbReference type="AlphaFoldDB" id="A0AAD3HEZ1"/>
<accession>A0AAD3HEZ1</accession>
<proteinExistence type="predicted"/>
<evidence type="ECO:0000256" key="1">
    <source>
        <dbReference type="SAM" id="MobiDB-lite"/>
    </source>
</evidence>
<name>A0AAD3HEZ1_9STRA</name>
<reference evidence="2 3" key="1">
    <citation type="journal article" date="2021" name="Sci. Rep.">
        <title>The genome of the diatom Chaetoceros tenuissimus carries an ancient integrated fragment of an extant virus.</title>
        <authorList>
            <person name="Hongo Y."/>
            <person name="Kimura K."/>
            <person name="Takaki Y."/>
            <person name="Yoshida Y."/>
            <person name="Baba S."/>
            <person name="Kobayashi G."/>
            <person name="Nagasaki K."/>
            <person name="Hano T."/>
            <person name="Tomaru Y."/>
        </authorList>
    </citation>
    <scope>NUCLEOTIDE SEQUENCE [LARGE SCALE GENOMIC DNA]</scope>
    <source>
        <strain evidence="2 3">NIES-3715</strain>
    </source>
</reference>
<feature type="compositionally biased region" description="Low complexity" evidence="1">
    <location>
        <begin position="207"/>
        <end position="219"/>
    </location>
</feature>
<feature type="region of interest" description="Disordered" evidence="1">
    <location>
        <begin position="184"/>
        <end position="219"/>
    </location>
</feature>
<sequence length="219" mass="25453">MGQAAAPFIAENAVFYITKRITIPGDWPQQELINYLEDCYEILILLPDSHFTVTNYNTEQKDAMKNNVLICAQQRRLKTQLLAQPNLLEKTYEEVKKEVIKTCGNIQYVHHTSDINPGRFIRQQGSTPCIHCRGINHRSHQCYFVVGFPERHHSRPQYFAPPGMDNQMRRQPVLNQQLFQQQGNNNAWRPQGNNNAWRPQGNVPAHNNNNYNRTNTKLL</sequence>
<gene>
    <name evidence="2" type="ORF">CTEN210_17651</name>
</gene>
<comment type="caution">
    <text evidence="2">The sequence shown here is derived from an EMBL/GenBank/DDBJ whole genome shotgun (WGS) entry which is preliminary data.</text>
</comment>
<protein>
    <submittedName>
        <fullName evidence="2">Uncharacterized protein</fullName>
    </submittedName>
</protein>
<evidence type="ECO:0000313" key="2">
    <source>
        <dbReference type="EMBL" id="GFH61175.1"/>
    </source>
</evidence>
<dbReference type="Proteomes" id="UP001054902">
    <property type="component" value="Unassembled WGS sequence"/>
</dbReference>
<organism evidence="2 3">
    <name type="scientific">Chaetoceros tenuissimus</name>
    <dbReference type="NCBI Taxonomy" id="426638"/>
    <lineage>
        <taxon>Eukaryota</taxon>
        <taxon>Sar</taxon>
        <taxon>Stramenopiles</taxon>
        <taxon>Ochrophyta</taxon>
        <taxon>Bacillariophyta</taxon>
        <taxon>Coscinodiscophyceae</taxon>
        <taxon>Chaetocerotophycidae</taxon>
        <taxon>Chaetocerotales</taxon>
        <taxon>Chaetocerotaceae</taxon>
        <taxon>Chaetoceros</taxon>
    </lineage>
</organism>
<feature type="compositionally biased region" description="Polar residues" evidence="1">
    <location>
        <begin position="187"/>
        <end position="197"/>
    </location>
</feature>
<dbReference type="EMBL" id="BLLK01000072">
    <property type="protein sequence ID" value="GFH61175.1"/>
    <property type="molecule type" value="Genomic_DNA"/>
</dbReference>
<evidence type="ECO:0000313" key="3">
    <source>
        <dbReference type="Proteomes" id="UP001054902"/>
    </source>
</evidence>